<reference evidence="2 3" key="1">
    <citation type="journal article" date="2017" name="Curr. Biol.">
        <title>The Evolution of Venom by Co-option of Single-Copy Genes.</title>
        <authorList>
            <person name="Martinson E.O."/>
            <person name="Mrinalini"/>
            <person name="Kelkar Y.D."/>
            <person name="Chang C.H."/>
            <person name="Werren J.H."/>
        </authorList>
    </citation>
    <scope>NUCLEOTIDE SEQUENCE [LARGE SCALE GENOMIC DNA]</scope>
    <source>
        <strain evidence="2 3">Alberta</strain>
        <tissue evidence="2">Whole body</tissue>
    </source>
</reference>
<keyword evidence="1" id="KW-1133">Transmembrane helix</keyword>
<dbReference type="PANTHER" id="PTHR33538">
    <property type="entry name" value="PROTEIN GAMETE EXPRESSED 1"/>
    <property type="match status" value="1"/>
</dbReference>
<dbReference type="AlphaFoldDB" id="A0A232EW61"/>
<comment type="caution">
    <text evidence="2">The sequence shown here is derived from an EMBL/GenBank/DDBJ whole genome shotgun (WGS) entry which is preliminary data.</text>
</comment>
<name>A0A232EW61_9HYME</name>
<dbReference type="STRING" id="543379.A0A232EW61"/>
<feature type="transmembrane region" description="Helical" evidence="1">
    <location>
        <begin position="12"/>
        <end position="32"/>
    </location>
</feature>
<dbReference type="OrthoDB" id="377549at2759"/>
<evidence type="ECO:0000313" key="2">
    <source>
        <dbReference type="EMBL" id="OXU22577.1"/>
    </source>
</evidence>
<organism evidence="2 3">
    <name type="scientific">Trichomalopsis sarcophagae</name>
    <dbReference type="NCBI Taxonomy" id="543379"/>
    <lineage>
        <taxon>Eukaryota</taxon>
        <taxon>Metazoa</taxon>
        <taxon>Ecdysozoa</taxon>
        <taxon>Arthropoda</taxon>
        <taxon>Hexapoda</taxon>
        <taxon>Insecta</taxon>
        <taxon>Pterygota</taxon>
        <taxon>Neoptera</taxon>
        <taxon>Endopterygota</taxon>
        <taxon>Hymenoptera</taxon>
        <taxon>Apocrita</taxon>
        <taxon>Proctotrupomorpha</taxon>
        <taxon>Chalcidoidea</taxon>
        <taxon>Pteromalidae</taxon>
        <taxon>Pteromalinae</taxon>
        <taxon>Trichomalopsis</taxon>
    </lineage>
</organism>
<accession>A0A232EW61</accession>
<proteinExistence type="predicted"/>
<sequence>MILNNILFKKTWILFSTNYFIIVFAWTGEISLKNLGEKEFLRIKEKSTLPYHGACWHNALKAVKSSCDKLNDNEHSILALYLANCFLEDSGHMTYSCHSKDNERDRRQCINQMSDRAFGVYNEFYIYASHMCFFLNHEIWQAETHDTIKHLYEASSLMKEQLLEASQVQGAMLESQKEGLQIQNQLLDHGKELENVIQSSYESVTNMVHSFKYAILNIQESVKDQKELLFQIFAYLRTFQNWIISEVSWFQSIIYYTVGCILSALFSASKKTANSRIILFTTQSLNVIIERMLVQYYNNIPDYINEDKVNLVYSIWLVRKTSIAICIFSLFYTYCSHRDNHFENFKLLQRIENRLDSLENITQVSQTSSIRYSKRLALKRVRNSKEESSPTTENLTQ</sequence>
<evidence type="ECO:0000313" key="3">
    <source>
        <dbReference type="Proteomes" id="UP000215335"/>
    </source>
</evidence>
<keyword evidence="3" id="KW-1185">Reference proteome</keyword>
<keyword evidence="1" id="KW-0472">Membrane</keyword>
<evidence type="ECO:0000256" key="1">
    <source>
        <dbReference type="SAM" id="Phobius"/>
    </source>
</evidence>
<protein>
    <recommendedName>
        <fullName evidence="4">Protein GAMETE EXPRESSED 1</fullName>
    </recommendedName>
</protein>
<keyword evidence="1" id="KW-0812">Transmembrane</keyword>
<dbReference type="Proteomes" id="UP000215335">
    <property type="component" value="Unassembled WGS sequence"/>
</dbReference>
<evidence type="ECO:0008006" key="4">
    <source>
        <dbReference type="Google" id="ProtNLM"/>
    </source>
</evidence>
<dbReference type="PANTHER" id="PTHR33538:SF2">
    <property type="entry name" value="PROTEIN GAMETE EXPRESSED 1"/>
    <property type="match status" value="1"/>
</dbReference>
<dbReference type="EMBL" id="NNAY01001916">
    <property type="protein sequence ID" value="OXU22577.1"/>
    <property type="molecule type" value="Genomic_DNA"/>
</dbReference>
<dbReference type="InterPro" id="IPR040346">
    <property type="entry name" value="GEX1/Brambleberry"/>
</dbReference>
<gene>
    <name evidence="2" type="ORF">TSAR_014043</name>
</gene>